<dbReference type="FunFam" id="2.80.10.50:FF:000065">
    <property type="entry name" value="Polypeptide N-acetylgalactosaminyltransferase"/>
    <property type="match status" value="1"/>
</dbReference>
<dbReference type="Proteomes" id="UP001353858">
    <property type="component" value="Unassembled WGS sequence"/>
</dbReference>
<dbReference type="Pfam" id="PF00535">
    <property type="entry name" value="Glycos_transf_2"/>
    <property type="match status" value="1"/>
</dbReference>
<comment type="caution">
    <text evidence="20">The sequence shown here is derived from an EMBL/GenBank/DDBJ whole genome shotgun (WGS) entry which is preliminary data.</text>
</comment>
<keyword evidence="5 18" id="KW-0328">Glycosyltransferase</keyword>
<comment type="catalytic activity">
    <reaction evidence="16">
        <text>L-threonyl-[protein] + UDP-N-acetyl-alpha-D-galactosamine = a 3-O-[N-acetyl-alpha-D-galactosaminyl]-L-threonyl-[protein] + UDP + H(+)</text>
        <dbReference type="Rhea" id="RHEA:52424"/>
        <dbReference type="Rhea" id="RHEA-COMP:11060"/>
        <dbReference type="Rhea" id="RHEA-COMP:11689"/>
        <dbReference type="ChEBI" id="CHEBI:15378"/>
        <dbReference type="ChEBI" id="CHEBI:30013"/>
        <dbReference type="ChEBI" id="CHEBI:58223"/>
        <dbReference type="ChEBI" id="CHEBI:67138"/>
        <dbReference type="ChEBI" id="CHEBI:87075"/>
        <dbReference type="EC" id="2.4.1.41"/>
    </reaction>
</comment>
<dbReference type="GO" id="GO:0004653">
    <property type="term" value="F:polypeptide N-acetylgalactosaminyltransferase activity"/>
    <property type="evidence" value="ECO:0007669"/>
    <property type="project" value="UniProtKB-EC"/>
</dbReference>
<name>A0AAN7SD91_9COLE</name>
<keyword evidence="8" id="KW-0479">Metal-binding</keyword>
<dbReference type="GO" id="GO:0030246">
    <property type="term" value="F:carbohydrate binding"/>
    <property type="evidence" value="ECO:0007669"/>
    <property type="project" value="UniProtKB-KW"/>
</dbReference>
<reference evidence="21" key="1">
    <citation type="submission" date="2023-01" db="EMBL/GenBank/DDBJ databases">
        <title>Key to firefly adult light organ development and bioluminescence: homeobox transcription factors regulate luciferase expression and transportation to peroxisome.</title>
        <authorList>
            <person name="Fu X."/>
        </authorList>
    </citation>
    <scope>NUCLEOTIDE SEQUENCE [LARGE SCALE GENOMIC DNA]</scope>
</reference>
<evidence type="ECO:0000256" key="11">
    <source>
        <dbReference type="ARBA" id="ARBA00022989"/>
    </source>
</evidence>
<comment type="similarity">
    <text evidence="4 18">Belongs to the glycosyltransferase 2 family. GalNAc-T subfamily.</text>
</comment>
<evidence type="ECO:0000256" key="5">
    <source>
        <dbReference type="ARBA" id="ARBA00022676"/>
    </source>
</evidence>
<evidence type="ECO:0000256" key="1">
    <source>
        <dbReference type="ARBA" id="ARBA00001936"/>
    </source>
</evidence>
<dbReference type="InterPro" id="IPR035992">
    <property type="entry name" value="Ricin_B-like_lectins"/>
</dbReference>
<dbReference type="Gene3D" id="3.90.550.10">
    <property type="entry name" value="Spore Coat Polysaccharide Biosynthesis Protein SpsA, Chain A"/>
    <property type="match status" value="1"/>
</dbReference>
<evidence type="ECO:0000256" key="6">
    <source>
        <dbReference type="ARBA" id="ARBA00022679"/>
    </source>
</evidence>
<keyword evidence="15 18" id="KW-0464">Manganese</keyword>
<evidence type="ECO:0000256" key="8">
    <source>
        <dbReference type="ARBA" id="ARBA00022723"/>
    </source>
</evidence>
<keyword evidence="14 18" id="KW-1015">Disulfide bond</keyword>
<evidence type="ECO:0000256" key="17">
    <source>
        <dbReference type="ARBA" id="ARBA00052209"/>
    </source>
</evidence>
<keyword evidence="10" id="KW-0735">Signal-anchor</keyword>
<evidence type="ECO:0000256" key="4">
    <source>
        <dbReference type="ARBA" id="ARBA00005680"/>
    </source>
</evidence>
<comment type="pathway">
    <text evidence="3 18">Protein modification; protein glycosylation.</text>
</comment>
<evidence type="ECO:0000313" key="21">
    <source>
        <dbReference type="Proteomes" id="UP001353858"/>
    </source>
</evidence>
<dbReference type="FunFam" id="3.90.550.10:FF:000026">
    <property type="entry name" value="Polypeptide N-acetylgalactosaminyltransferase"/>
    <property type="match status" value="1"/>
</dbReference>
<evidence type="ECO:0000259" key="19">
    <source>
        <dbReference type="SMART" id="SM00458"/>
    </source>
</evidence>
<dbReference type="GO" id="GO:0000139">
    <property type="term" value="C:Golgi membrane"/>
    <property type="evidence" value="ECO:0007669"/>
    <property type="project" value="UniProtKB-SubCell"/>
</dbReference>
<evidence type="ECO:0000256" key="16">
    <source>
        <dbReference type="ARBA" id="ARBA00050905"/>
    </source>
</evidence>
<dbReference type="Pfam" id="PF00652">
    <property type="entry name" value="Ricin_B_lectin"/>
    <property type="match status" value="1"/>
</dbReference>
<dbReference type="CDD" id="cd02510">
    <property type="entry name" value="pp-GalNAc-T"/>
    <property type="match status" value="1"/>
</dbReference>
<comment type="cofactor">
    <cofactor evidence="1 18">
        <name>Mn(2+)</name>
        <dbReference type="ChEBI" id="CHEBI:29035"/>
    </cofactor>
</comment>
<feature type="domain" description="Ricin B lectin" evidence="19">
    <location>
        <begin position="394"/>
        <end position="516"/>
    </location>
</feature>
<keyword evidence="12 18" id="KW-0333">Golgi apparatus</keyword>
<evidence type="ECO:0000256" key="9">
    <source>
        <dbReference type="ARBA" id="ARBA00022734"/>
    </source>
</evidence>
<evidence type="ECO:0000313" key="20">
    <source>
        <dbReference type="EMBL" id="KAK4886111.1"/>
    </source>
</evidence>
<organism evidence="20 21">
    <name type="scientific">Aquatica leii</name>
    <dbReference type="NCBI Taxonomy" id="1421715"/>
    <lineage>
        <taxon>Eukaryota</taxon>
        <taxon>Metazoa</taxon>
        <taxon>Ecdysozoa</taxon>
        <taxon>Arthropoda</taxon>
        <taxon>Hexapoda</taxon>
        <taxon>Insecta</taxon>
        <taxon>Pterygota</taxon>
        <taxon>Neoptera</taxon>
        <taxon>Endopterygota</taxon>
        <taxon>Coleoptera</taxon>
        <taxon>Polyphaga</taxon>
        <taxon>Elateriformia</taxon>
        <taxon>Elateroidea</taxon>
        <taxon>Lampyridae</taxon>
        <taxon>Luciolinae</taxon>
        <taxon>Aquatica</taxon>
    </lineage>
</organism>
<evidence type="ECO:0000256" key="2">
    <source>
        <dbReference type="ARBA" id="ARBA00004323"/>
    </source>
</evidence>
<accession>A0AAN7SD91</accession>
<dbReference type="SUPFAM" id="SSF50370">
    <property type="entry name" value="Ricin B-like lectins"/>
    <property type="match status" value="1"/>
</dbReference>
<dbReference type="InterPro" id="IPR000772">
    <property type="entry name" value="Ricin_B_lectin"/>
</dbReference>
<keyword evidence="21" id="KW-1185">Reference proteome</keyword>
<proteinExistence type="inferred from homology"/>
<evidence type="ECO:0000256" key="3">
    <source>
        <dbReference type="ARBA" id="ARBA00004922"/>
    </source>
</evidence>
<gene>
    <name evidence="20" type="ORF">RN001_002382</name>
</gene>
<evidence type="ECO:0000256" key="10">
    <source>
        <dbReference type="ARBA" id="ARBA00022968"/>
    </source>
</evidence>
<keyword evidence="11" id="KW-1133">Transmembrane helix</keyword>
<dbReference type="Gene3D" id="2.80.10.50">
    <property type="match status" value="1"/>
</dbReference>
<evidence type="ECO:0000256" key="7">
    <source>
        <dbReference type="ARBA" id="ARBA00022692"/>
    </source>
</evidence>
<keyword evidence="13" id="KW-0472">Membrane</keyword>
<keyword evidence="6 18" id="KW-0808">Transferase</keyword>
<evidence type="ECO:0000256" key="12">
    <source>
        <dbReference type="ARBA" id="ARBA00023034"/>
    </source>
</evidence>
<keyword evidence="9 18" id="KW-0430">Lectin</keyword>
<dbReference type="InterPro" id="IPR029044">
    <property type="entry name" value="Nucleotide-diphossugar_trans"/>
</dbReference>
<dbReference type="SUPFAM" id="SSF53448">
    <property type="entry name" value="Nucleotide-diphospho-sugar transferases"/>
    <property type="match status" value="1"/>
</dbReference>
<dbReference type="SMART" id="SM00458">
    <property type="entry name" value="RICIN"/>
    <property type="match status" value="1"/>
</dbReference>
<sequence>MSQYSDDSGQGPALPLVLQSFESTDGRVTWNYFDESSYISNGGLRTGEDPYIRNRFNQEASDNLPSNRDIPDTRNAMCKKKAYSKALPSTSVIITFHNEARSTLLRTIVSVLNRSPEHLIKEIILVDDFSDNPTDGEELAKIQKVRVLRNDKREGLMRSRVRGADAATAEVLTFLDSHCECNANWLQPLLERVAEDPTRVVCPVIDVISMDTFQYIGASADLRGGFDWNLVFKWEYLSTSERQSRQKDPTQSIRTPMIAGGLFVINKKYFDKLGKYDMKMDIWGGENLEISFRVWQCGGSLEIIPCSRVGHVFRKRHPYTFPGGSGNVFARNTRRAAEVWMDDYKNYYYSAVPLARNVPFGSIQERLDLRDRLQCKPFKWYLNNVYPELTIPNSSPSYGSLKQGIFCLDTMGHLLDGTVALYQCHNTGGNQEWGLTSGGLIKHHDLCLTLDKYVKGVQVVMRICDGSDNQKWKYIESGLLKHSKLPLCLDSRHTDNKGITAEKCNTHLDTQRWQLTT</sequence>
<dbReference type="PANTHER" id="PTHR11675:SF119">
    <property type="entry name" value="POLYPEPTIDE N-ACETYLGALACTOSAMINYLTRANSFERASE 2"/>
    <property type="match status" value="1"/>
</dbReference>
<dbReference type="EC" id="2.4.1.-" evidence="18"/>
<dbReference type="PANTHER" id="PTHR11675">
    <property type="entry name" value="N-ACETYLGALACTOSAMINYLTRANSFERASE"/>
    <property type="match status" value="1"/>
</dbReference>
<evidence type="ECO:0000256" key="18">
    <source>
        <dbReference type="RuleBase" id="RU361242"/>
    </source>
</evidence>
<dbReference type="InterPro" id="IPR045885">
    <property type="entry name" value="GalNAc-T"/>
</dbReference>
<keyword evidence="7" id="KW-0812">Transmembrane</keyword>
<protein>
    <recommendedName>
        <fullName evidence="18">Polypeptide N-acetylgalactosaminyltransferase</fullName>
        <ecNumber evidence="18">2.4.1.-</ecNumber>
    </recommendedName>
    <alternativeName>
        <fullName evidence="18">Protein-UDP acetylgalactosaminyltransferase</fullName>
    </alternativeName>
</protein>
<comment type="catalytic activity">
    <reaction evidence="17">
        <text>L-seryl-[protein] + UDP-N-acetyl-alpha-D-galactosamine = a 3-O-[N-acetyl-alpha-D-galactosaminyl]-L-seryl-[protein] + UDP + H(+)</text>
        <dbReference type="Rhea" id="RHEA:23956"/>
        <dbReference type="Rhea" id="RHEA-COMP:9863"/>
        <dbReference type="Rhea" id="RHEA-COMP:12788"/>
        <dbReference type="ChEBI" id="CHEBI:15378"/>
        <dbReference type="ChEBI" id="CHEBI:29999"/>
        <dbReference type="ChEBI" id="CHEBI:53604"/>
        <dbReference type="ChEBI" id="CHEBI:58223"/>
        <dbReference type="ChEBI" id="CHEBI:67138"/>
        <dbReference type="EC" id="2.4.1.41"/>
    </reaction>
</comment>
<comment type="subcellular location">
    <subcellularLocation>
        <location evidence="2 18">Golgi apparatus membrane</location>
        <topology evidence="2 18">Single-pass type II membrane protein</topology>
    </subcellularLocation>
</comment>
<dbReference type="GO" id="GO:0046872">
    <property type="term" value="F:metal ion binding"/>
    <property type="evidence" value="ECO:0007669"/>
    <property type="project" value="UniProtKB-KW"/>
</dbReference>
<dbReference type="GO" id="GO:0006493">
    <property type="term" value="P:protein O-linked glycosylation"/>
    <property type="evidence" value="ECO:0007669"/>
    <property type="project" value="TreeGrafter"/>
</dbReference>
<evidence type="ECO:0000256" key="15">
    <source>
        <dbReference type="ARBA" id="ARBA00023211"/>
    </source>
</evidence>
<evidence type="ECO:0000256" key="13">
    <source>
        <dbReference type="ARBA" id="ARBA00023136"/>
    </source>
</evidence>
<evidence type="ECO:0000256" key="14">
    <source>
        <dbReference type="ARBA" id="ARBA00023157"/>
    </source>
</evidence>
<dbReference type="InterPro" id="IPR001173">
    <property type="entry name" value="Glyco_trans_2-like"/>
</dbReference>
<dbReference type="AlphaFoldDB" id="A0AAN7SD91"/>
<dbReference type="CDD" id="cd23434">
    <property type="entry name" value="beta-trefoil_Ricin_GALNT2"/>
    <property type="match status" value="1"/>
</dbReference>
<dbReference type="PROSITE" id="PS50231">
    <property type="entry name" value="RICIN_B_LECTIN"/>
    <property type="match status" value="1"/>
</dbReference>
<dbReference type="EMBL" id="JARPUR010000001">
    <property type="protein sequence ID" value="KAK4886111.1"/>
    <property type="molecule type" value="Genomic_DNA"/>
</dbReference>